<reference evidence="4" key="2">
    <citation type="submission" date="2018-04" db="EMBL/GenBank/DDBJ databases">
        <title>Complete genome sequence of Sulfodiicoccus acidiphilus strain HS-1.</title>
        <authorList>
            <person name="Sakai H.D."/>
            <person name="Kurosawa N."/>
        </authorList>
    </citation>
    <scope>NUCLEOTIDE SEQUENCE [LARGE SCALE GENOMIC DNA]</scope>
    <source>
        <strain evidence="4">HS-1</strain>
    </source>
</reference>
<protein>
    <submittedName>
        <fullName evidence="2">Uncharacterized protein</fullName>
    </submittedName>
</protein>
<dbReference type="EMBL" id="BMQS01000011">
    <property type="protein sequence ID" value="GGT97070.1"/>
    <property type="molecule type" value="Genomic_DNA"/>
</dbReference>
<feature type="compositionally biased region" description="Acidic residues" evidence="1">
    <location>
        <begin position="76"/>
        <end position="94"/>
    </location>
</feature>
<gene>
    <name evidence="3" type="ORF">GCM10007116_13210</name>
    <name evidence="2" type="ORF">HS1genome_0837</name>
</gene>
<sequence length="94" mass="11447">MTARWTPKWEIKRVEINGRKYDICYDLQTGLYSCPICRPCDSRFDERTKGTYFFTQDDTIYHLANHDRTQIREIERTDEEEEEESQDVEEEEED</sequence>
<name>A0A348B2P6_9CREN</name>
<organism evidence="2 4">
    <name type="scientific">Sulfodiicoccus acidiphilus</name>
    <dbReference type="NCBI Taxonomy" id="1670455"/>
    <lineage>
        <taxon>Archaea</taxon>
        <taxon>Thermoproteota</taxon>
        <taxon>Thermoprotei</taxon>
        <taxon>Sulfolobales</taxon>
        <taxon>Sulfolobaceae</taxon>
        <taxon>Sulfodiicoccus</taxon>
    </lineage>
</organism>
<evidence type="ECO:0000313" key="2">
    <source>
        <dbReference type="EMBL" id="BBD72448.1"/>
    </source>
</evidence>
<feature type="region of interest" description="Disordered" evidence="1">
    <location>
        <begin position="68"/>
        <end position="94"/>
    </location>
</feature>
<evidence type="ECO:0000256" key="1">
    <source>
        <dbReference type="SAM" id="MobiDB-lite"/>
    </source>
</evidence>
<evidence type="ECO:0000313" key="4">
    <source>
        <dbReference type="Proteomes" id="UP000276741"/>
    </source>
</evidence>
<accession>A0A348B2P6</accession>
<dbReference type="Proteomes" id="UP000276741">
    <property type="component" value="Chromosome"/>
</dbReference>
<reference evidence="3" key="1">
    <citation type="journal article" date="2014" name="Int. J. Syst. Evol. Microbiol.">
        <title>Complete genome sequence of Corynebacterium casei LMG S-19264T (=DSM 44701T), isolated from a smear-ripened cheese.</title>
        <authorList>
            <consortium name="US DOE Joint Genome Institute (JGI-PGF)"/>
            <person name="Walter F."/>
            <person name="Albersmeier A."/>
            <person name="Kalinowski J."/>
            <person name="Ruckert C."/>
        </authorList>
    </citation>
    <scope>NUCLEOTIDE SEQUENCE</scope>
    <source>
        <strain evidence="3">JCM 31740</strain>
    </source>
</reference>
<dbReference type="EMBL" id="AP018553">
    <property type="protein sequence ID" value="BBD72448.1"/>
    <property type="molecule type" value="Genomic_DNA"/>
</dbReference>
<dbReference type="KEGG" id="sacd:HS1genome_0837"/>
<reference evidence="2" key="3">
    <citation type="journal article" date="2019" name="BMC Res. Notes">
        <title>Complete genome sequence of the Sulfodiicoccus acidiphilus strain HS-1T, the first crenarchaeon that lacks polB3, isolated from an acidic hot spring in Ohwaku-dani, Hakone, Japan.</title>
        <authorList>
            <person name="Sakai H.D."/>
            <person name="Kurosawa N."/>
        </authorList>
    </citation>
    <scope>NUCLEOTIDE SEQUENCE</scope>
    <source>
        <strain evidence="2">HS-1</strain>
    </source>
</reference>
<dbReference type="Proteomes" id="UP000616143">
    <property type="component" value="Unassembled WGS sequence"/>
</dbReference>
<proteinExistence type="predicted"/>
<dbReference type="AlphaFoldDB" id="A0A348B2P6"/>
<reference evidence="3" key="4">
    <citation type="submission" date="2020-09" db="EMBL/GenBank/DDBJ databases">
        <authorList>
            <person name="Sun Q."/>
            <person name="Ohkuma M."/>
        </authorList>
    </citation>
    <scope>NUCLEOTIDE SEQUENCE</scope>
    <source>
        <strain evidence="3">JCM 31740</strain>
    </source>
</reference>
<evidence type="ECO:0000313" key="3">
    <source>
        <dbReference type="EMBL" id="GGT97070.1"/>
    </source>
</evidence>
<keyword evidence="4" id="KW-1185">Reference proteome</keyword>